<dbReference type="GO" id="GO:0016410">
    <property type="term" value="F:N-acyltransferase activity"/>
    <property type="evidence" value="ECO:0007669"/>
    <property type="project" value="TreeGrafter"/>
</dbReference>
<dbReference type="InterPro" id="IPR016181">
    <property type="entry name" value="Acyl_CoA_acyltransferase"/>
</dbReference>
<evidence type="ECO:0000256" key="3">
    <source>
        <dbReference type="ARBA" id="ARBA00020586"/>
    </source>
</evidence>
<proteinExistence type="predicted"/>
<keyword evidence="7" id="KW-0808">Transferase</keyword>
<evidence type="ECO:0000313" key="7">
    <source>
        <dbReference type="EMBL" id="RNL65434.1"/>
    </source>
</evidence>
<dbReference type="SMART" id="SM01006">
    <property type="entry name" value="AlcB"/>
    <property type="match status" value="1"/>
</dbReference>
<dbReference type="GO" id="GO:0019290">
    <property type="term" value="P:siderophore biosynthetic process"/>
    <property type="evidence" value="ECO:0007669"/>
    <property type="project" value="InterPro"/>
</dbReference>
<keyword evidence="8" id="KW-1185">Reference proteome</keyword>
<dbReference type="GO" id="GO:0046677">
    <property type="term" value="P:response to antibiotic"/>
    <property type="evidence" value="ECO:0007669"/>
    <property type="project" value="UniProtKB-KW"/>
</dbReference>
<organism evidence="7 8">
    <name type="scientific">Nocardioides marmoriginsengisoli</name>
    <dbReference type="NCBI Taxonomy" id="661483"/>
    <lineage>
        <taxon>Bacteria</taxon>
        <taxon>Bacillati</taxon>
        <taxon>Actinomycetota</taxon>
        <taxon>Actinomycetes</taxon>
        <taxon>Propionibacteriales</taxon>
        <taxon>Nocardioidaceae</taxon>
        <taxon>Nocardioides</taxon>
    </lineage>
</organism>
<evidence type="ECO:0000256" key="1">
    <source>
        <dbReference type="ARBA" id="ARBA00003818"/>
    </source>
</evidence>
<dbReference type="UniPathway" id="UPA00011"/>
<name>A0A3N0CPP0_9ACTN</name>
<evidence type="ECO:0000256" key="5">
    <source>
        <dbReference type="ARBA" id="ARBA00031122"/>
    </source>
</evidence>
<dbReference type="PANTHER" id="PTHR31438">
    <property type="entry name" value="LYSINE N-ACYLTRANSFERASE C17G9.06C-RELATED"/>
    <property type="match status" value="1"/>
</dbReference>
<dbReference type="AlphaFoldDB" id="A0A3N0CPP0"/>
<comment type="function">
    <text evidence="1">Acyltransferase required for the direct transfer of medium- to long-chain fatty acyl moieties from a carrier protein (MbtL) on to the epsilon-amino group of lysine residue in the mycobactin core.</text>
</comment>
<accession>A0A3N0CPP0</accession>
<dbReference type="InterPro" id="IPR000182">
    <property type="entry name" value="GNAT_dom"/>
</dbReference>
<dbReference type="InterPro" id="IPR019432">
    <property type="entry name" value="Acyltransferase_MbtK/IucB-like"/>
</dbReference>
<protein>
    <recommendedName>
        <fullName evidence="3">Lysine N-acyltransferase MbtK</fullName>
    </recommendedName>
    <alternativeName>
        <fullName evidence="5">Mycobactin synthase protein K</fullName>
    </alternativeName>
</protein>
<dbReference type="Proteomes" id="UP000267128">
    <property type="component" value="Unassembled WGS sequence"/>
</dbReference>
<dbReference type="PROSITE" id="PS51186">
    <property type="entry name" value="GNAT"/>
    <property type="match status" value="1"/>
</dbReference>
<gene>
    <name evidence="7" type="ORF">EFK50_05640</name>
</gene>
<reference evidence="7 8" key="1">
    <citation type="submission" date="2018-11" db="EMBL/GenBank/DDBJ databases">
        <authorList>
            <person name="Li F."/>
        </authorList>
    </citation>
    <scope>NUCLEOTIDE SEQUENCE [LARGE SCALE GENOMIC DNA]</scope>
    <source>
        <strain evidence="7 8">Gsoil 097</strain>
    </source>
</reference>
<comment type="caution">
    <text evidence="7">The sequence shown here is derived from an EMBL/GenBank/DDBJ whole genome shotgun (WGS) entry which is preliminary data.</text>
</comment>
<dbReference type="Gene3D" id="3.40.630.30">
    <property type="match status" value="1"/>
</dbReference>
<comment type="pathway">
    <text evidence="2">Siderophore biosynthesis; mycobactin biosynthesis.</text>
</comment>
<dbReference type="EMBL" id="RJSE01000003">
    <property type="protein sequence ID" value="RNL65434.1"/>
    <property type="molecule type" value="Genomic_DNA"/>
</dbReference>
<keyword evidence="4" id="KW-0046">Antibiotic resistance</keyword>
<evidence type="ECO:0000313" key="8">
    <source>
        <dbReference type="Proteomes" id="UP000267128"/>
    </source>
</evidence>
<evidence type="ECO:0000256" key="4">
    <source>
        <dbReference type="ARBA" id="ARBA00023251"/>
    </source>
</evidence>
<sequence length="251" mass="28125">MFSFWLTGPSNHPRQNEGMHFEILRDQAAAASSWADAADRRLAELGEAGPVLAVDLSGELLRFRTDPEHRFSIRPMTRGDFPDLVRWVNEPHVARWWDENRSLEQVTEYYGKALTGEDPTRLWIWEVNGRSIGFSQDYRISDHPEYALVCSRPDAIGFDYAIGEPAFAGRGLGTSLLWVFLRDIVWPAYPGAREFFAAPDHRNAASLRALAKLGLSEGVWFDEPKGNGETDTVVGCSLDVAQVMGLNPSTE</sequence>
<dbReference type="OrthoDB" id="9814648at2"/>
<dbReference type="Pfam" id="PF13523">
    <property type="entry name" value="Acetyltransf_8"/>
    <property type="match status" value="1"/>
</dbReference>
<dbReference type="SUPFAM" id="SSF55729">
    <property type="entry name" value="Acyl-CoA N-acyltransferases (Nat)"/>
    <property type="match status" value="1"/>
</dbReference>
<dbReference type="RefSeq" id="WP_123226537.1">
    <property type="nucleotide sequence ID" value="NZ_RJSE01000003.1"/>
</dbReference>
<evidence type="ECO:0000259" key="6">
    <source>
        <dbReference type="PROSITE" id="PS51186"/>
    </source>
</evidence>
<feature type="domain" description="N-acetyltransferase" evidence="6">
    <location>
        <begin position="71"/>
        <end position="239"/>
    </location>
</feature>
<evidence type="ECO:0000256" key="2">
    <source>
        <dbReference type="ARBA" id="ARBA00005102"/>
    </source>
</evidence>
<dbReference type="PANTHER" id="PTHR31438:SF1">
    <property type="entry name" value="LYSINE N-ACYLTRANSFERASE C17G9.06C-RELATED"/>
    <property type="match status" value="1"/>
</dbReference>